<dbReference type="Pfam" id="PF06325">
    <property type="entry name" value="PrmA"/>
    <property type="match status" value="1"/>
</dbReference>
<dbReference type="GO" id="GO:0005840">
    <property type="term" value="C:ribosome"/>
    <property type="evidence" value="ECO:0007669"/>
    <property type="project" value="UniProtKB-KW"/>
</dbReference>
<keyword evidence="1 3" id="KW-0489">Methyltransferase</keyword>
<organism evidence="3 4">
    <name type="scientific">Alcanivorax dieselolei (strain DSM 16502 / CGMCC 1.3690 / MCCC 1A00001 / B-5)</name>
    <name type="common">Alloalcanivorax dieselolei</name>
    <dbReference type="NCBI Taxonomy" id="930169"/>
    <lineage>
        <taxon>Bacteria</taxon>
        <taxon>Pseudomonadati</taxon>
        <taxon>Pseudomonadota</taxon>
        <taxon>Gammaproteobacteria</taxon>
        <taxon>Oceanospirillales</taxon>
        <taxon>Alcanivoracaceae</taxon>
        <taxon>Alloalcanivorax</taxon>
    </lineage>
</organism>
<proteinExistence type="predicted"/>
<dbReference type="GO" id="GO:0032259">
    <property type="term" value="P:methylation"/>
    <property type="evidence" value="ECO:0007669"/>
    <property type="project" value="UniProtKB-KW"/>
</dbReference>
<keyword evidence="3" id="KW-0689">Ribosomal protein</keyword>
<gene>
    <name evidence="3" type="ordered locus">B5T_01433</name>
</gene>
<dbReference type="eggNOG" id="COG3897">
    <property type="taxonomic scope" value="Bacteria"/>
</dbReference>
<evidence type="ECO:0000313" key="4">
    <source>
        <dbReference type="Proteomes" id="UP000006286"/>
    </source>
</evidence>
<dbReference type="PATRIC" id="fig|930169.3.peg.1407"/>
<evidence type="ECO:0000256" key="1">
    <source>
        <dbReference type="ARBA" id="ARBA00022603"/>
    </source>
</evidence>
<keyword evidence="4" id="KW-1185">Reference proteome</keyword>
<dbReference type="HOGENOM" id="CLU_074455_0_0_6"/>
<dbReference type="EMBL" id="CP003466">
    <property type="protein sequence ID" value="AFT69715.1"/>
    <property type="molecule type" value="Genomic_DNA"/>
</dbReference>
<dbReference type="AlphaFoldDB" id="K0CB26"/>
<protein>
    <submittedName>
        <fullName evidence="3">Ribosomal protein L11 methyltransferase</fullName>
    </submittedName>
</protein>
<dbReference type="SUPFAM" id="SSF53335">
    <property type="entry name" value="S-adenosyl-L-methionine-dependent methyltransferases"/>
    <property type="match status" value="1"/>
</dbReference>
<dbReference type="STRING" id="930169.B5T_01433"/>
<sequence>MSAPAPLALQARLNALLPEIQLCATPLPLVPELSLWLLDRLLADQRLDQEVANALMEAPPYWSLCWASGQVLARHLLTHPEWVKDRCVVDVGPGSGVVAVAAARAGARRVIACDLDPDALAASEANAALNGVSVELSDDLEACLAQADRVTAADILYDRDNLPLLARFRQAGAPVLLADSRIAGLNPPGYRLLGHWHATTWPDLGEANEFNRVRLFLSEPALSESHLLEP</sequence>
<keyword evidence="3" id="KW-0687">Ribonucleoprotein</keyword>
<keyword evidence="2 3" id="KW-0808">Transferase</keyword>
<evidence type="ECO:0000313" key="3">
    <source>
        <dbReference type="EMBL" id="AFT69715.1"/>
    </source>
</evidence>
<name>K0CB26_ALCDB</name>
<dbReference type="RefSeq" id="WP_014993791.1">
    <property type="nucleotide sequence ID" value="NC_018691.1"/>
</dbReference>
<dbReference type="KEGG" id="adi:B5T_01433"/>
<dbReference type="GO" id="GO:0016279">
    <property type="term" value="F:protein-lysine N-methyltransferase activity"/>
    <property type="evidence" value="ECO:0007669"/>
    <property type="project" value="TreeGrafter"/>
</dbReference>
<dbReference type="InterPro" id="IPR029063">
    <property type="entry name" value="SAM-dependent_MTases_sf"/>
</dbReference>
<dbReference type="Gene3D" id="3.40.50.150">
    <property type="entry name" value="Vaccinia Virus protein VP39"/>
    <property type="match status" value="1"/>
</dbReference>
<dbReference type="InterPro" id="IPR050078">
    <property type="entry name" value="Ribosomal_L11_MeTrfase_PrmA"/>
</dbReference>
<dbReference type="PANTHER" id="PTHR43648:SF1">
    <property type="entry name" value="ELECTRON TRANSFER FLAVOPROTEIN BETA SUBUNIT LYSINE METHYLTRANSFERASE"/>
    <property type="match status" value="1"/>
</dbReference>
<dbReference type="Proteomes" id="UP000006286">
    <property type="component" value="Chromosome"/>
</dbReference>
<dbReference type="PANTHER" id="PTHR43648">
    <property type="entry name" value="ELECTRON TRANSFER FLAVOPROTEIN BETA SUBUNIT LYSINE METHYLTRANSFERASE"/>
    <property type="match status" value="1"/>
</dbReference>
<accession>K0CB26</accession>
<evidence type="ECO:0000256" key="2">
    <source>
        <dbReference type="ARBA" id="ARBA00022679"/>
    </source>
</evidence>
<reference evidence="3 4" key="1">
    <citation type="journal article" date="2012" name="J. Bacteriol.">
        <title>Complete genome sequence of Alcanivorax dieselolei type strain B5.</title>
        <authorList>
            <person name="Lai Q."/>
            <person name="Li W."/>
            <person name="Shao Z."/>
        </authorList>
    </citation>
    <scope>NUCLEOTIDE SEQUENCE [LARGE SCALE GENOMIC DNA]</scope>
    <source>
        <strain evidence="4">DSM 16502 / CGMCC 1.3690 / B-5</strain>
    </source>
</reference>